<evidence type="ECO:0000256" key="1">
    <source>
        <dbReference type="ARBA" id="ARBA00022679"/>
    </source>
</evidence>
<evidence type="ECO:0000313" key="5">
    <source>
        <dbReference type="Proteomes" id="UP000198862"/>
    </source>
</evidence>
<dbReference type="InterPro" id="IPR050680">
    <property type="entry name" value="YpeA/RimI_acetyltransf"/>
</dbReference>
<dbReference type="SUPFAM" id="SSF55729">
    <property type="entry name" value="Acyl-CoA N-acyltransferases (Nat)"/>
    <property type="match status" value="1"/>
</dbReference>
<dbReference type="EMBL" id="FOLO01000069">
    <property type="protein sequence ID" value="SFD57060.1"/>
    <property type="molecule type" value="Genomic_DNA"/>
</dbReference>
<dbReference type="OrthoDB" id="5292888at2"/>
<keyword evidence="4" id="KW-0687">Ribonucleoprotein</keyword>
<keyword evidence="5" id="KW-1185">Reference proteome</keyword>
<evidence type="ECO:0000256" key="2">
    <source>
        <dbReference type="ARBA" id="ARBA00023315"/>
    </source>
</evidence>
<sequence>MIFREATHKDISSIAHLHALSWQQNYSQVLSANYLNDNVFNDRIDIWRLRLNQPKTNQFVLLAENNGVLCGFICIYGHHHCKYGTIIDNLHVDSESKGKGLGTALIKAGATWAYQHFSESSLYLEVLQNNIKARGFYESLGANNIAQKVWHTPCGNKVNEYIYHWQDIENLINQC</sequence>
<dbReference type="GO" id="GO:0005840">
    <property type="term" value="C:ribosome"/>
    <property type="evidence" value="ECO:0007669"/>
    <property type="project" value="UniProtKB-KW"/>
</dbReference>
<evidence type="ECO:0000313" key="4">
    <source>
        <dbReference type="EMBL" id="SFD57060.1"/>
    </source>
</evidence>
<dbReference type="Gene3D" id="3.40.630.30">
    <property type="match status" value="1"/>
</dbReference>
<name>A0A1I1TNK4_9GAMM</name>
<gene>
    <name evidence="4" type="ORF">SAMN02745724_04866</name>
</gene>
<dbReference type="AlphaFoldDB" id="A0A1I1TNK4"/>
<protein>
    <submittedName>
        <fullName evidence="4">Ribosomal protein S18 acetylase RimI</fullName>
    </submittedName>
</protein>
<keyword evidence="1" id="KW-0808">Transferase</keyword>
<dbReference type="Proteomes" id="UP000198862">
    <property type="component" value="Unassembled WGS sequence"/>
</dbReference>
<keyword evidence="2" id="KW-0012">Acyltransferase</keyword>
<dbReference type="Pfam" id="PF00583">
    <property type="entry name" value="Acetyltransf_1"/>
    <property type="match status" value="1"/>
</dbReference>
<dbReference type="PANTHER" id="PTHR43420:SF44">
    <property type="entry name" value="ACETYLTRANSFERASE YPEA"/>
    <property type="match status" value="1"/>
</dbReference>
<dbReference type="STRING" id="1123010.SAMN02745724_04866"/>
<dbReference type="InterPro" id="IPR000182">
    <property type="entry name" value="GNAT_dom"/>
</dbReference>
<dbReference type="GO" id="GO:0016747">
    <property type="term" value="F:acyltransferase activity, transferring groups other than amino-acyl groups"/>
    <property type="evidence" value="ECO:0007669"/>
    <property type="project" value="InterPro"/>
</dbReference>
<dbReference type="PROSITE" id="PS51186">
    <property type="entry name" value="GNAT"/>
    <property type="match status" value="1"/>
</dbReference>
<reference evidence="4 5" key="1">
    <citation type="submission" date="2016-10" db="EMBL/GenBank/DDBJ databases">
        <authorList>
            <person name="de Groot N.N."/>
        </authorList>
    </citation>
    <scope>NUCLEOTIDE SEQUENCE [LARGE SCALE GENOMIC DNA]</scope>
    <source>
        <strain evidence="4 5">DSM 6059</strain>
    </source>
</reference>
<organism evidence="4 5">
    <name type="scientific">Pseudoalteromonas denitrificans DSM 6059</name>
    <dbReference type="NCBI Taxonomy" id="1123010"/>
    <lineage>
        <taxon>Bacteria</taxon>
        <taxon>Pseudomonadati</taxon>
        <taxon>Pseudomonadota</taxon>
        <taxon>Gammaproteobacteria</taxon>
        <taxon>Alteromonadales</taxon>
        <taxon>Pseudoalteromonadaceae</taxon>
        <taxon>Pseudoalteromonas</taxon>
    </lineage>
</organism>
<keyword evidence="4" id="KW-0689">Ribosomal protein</keyword>
<dbReference type="InterPro" id="IPR016181">
    <property type="entry name" value="Acyl_CoA_acyltransferase"/>
</dbReference>
<dbReference type="CDD" id="cd04301">
    <property type="entry name" value="NAT_SF"/>
    <property type="match status" value="1"/>
</dbReference>
<evidence type="ECO:0000259" key="3">
    <source>
        <dbReference type="PROSITE" id="PS51186"/>
    </source>
</evidence>
<dbReference type="PANTHER" id="PTHR43420">
    <property type="entry name" value="ACETYLTRANSFERASE"/>
    <property type="match status" value="1"/>
</dbReference>
<accession>A0A1I1TNK4</accession>
<feature type="domain" description="N-acetyltransferase" evidence="3">
    <location>
        <begin position="1"/>
        <end position="169"/>
    </location>
</feature>
<dbReference type="RefSeq" id="WP_091990931.1">
    <property type="nucleotide sequence ID" value="NZ_FOLO01000069.1"/>
</dbReference>
<proteinExistence type="predicted"/>